<dbReference type="PROSITE" id="PS51898">
    <property type="entry name" value="TYR_RECOMBINASE"/>
    <property type="match status" value="1"/>
</dbReference>
<keyword evidence="3" id="KW-0233">DNA recombination</keyword>
<dbReference type="GO" id="GO:0006310">
    <property type="term" value="P:DNA recombination"/>
    <property type="evidence" value="ECO:0007669"/>
    <property type="project" value="UniProtKB-KW"/>
</dbReference>
<evidence type="ECO:0000256" key="3">
    <source>
        <dbReference type="ARBA" id="ARBA00023172"/>
    </source>
</evidence>
<dbReference type="InterPro" id="IPR002104">
    <property type="entry name" value="Integrase_catalytic"/>
</dbReference>
<dbReference type="SUPFAM" id="SSF56349">
    <property type="entry name" value="DNA breaking-rejoining enzymes"/>
    <property type="match status" value="1"/>
</dbReference>
<accession>A0A212IXF6</accession>
<keyword evidence="2" id="KW-0238">DNA-binding</keyword>
<dbReference type="PANTHER" id="PTHR30349">
    <property type="entry name" value="PHAGE INTEGRASE-RELATED"/>
    <property type="match status" value="1"/>
</dbReference>
<dbReference type="GO" id="GO:0015074">
    <property type="term" value="P:DNA integration"/>
    <property type="evidence" value="ECO:0007669"/>
    <property type="project" value="InterPro"/>
</dbReference>
<dbReference type="RefSeq" id="WP_296946339.1">
    <property type="nucleotide sequence ID" value="NZ_LT599021.1"/>
</dbReference>
<organism evidence="5">
    <name type="scientific">uncultured Dysgonomonas sp</name>
    <dbReference type="NCBI Taxonomy" id="206096"/>
    <lineage>
        <taxon>Bacteria</taxon>
        <taxon>Pseudomonadati</taxon>
        <taxon>Bacteroidota</taxon>
        <taxon>Bacteroidia</taxon>
        <taxon>Bacteroidales</taxon>
        <taxon>Dysgonomonadaceae</taxon>
        <taxon>Dysgonomonas</taxon>
        <taxon>environmental samples</taxon>
    </lineage>
</organism>
<sequence>MKPDNIKSTTDIDAIKKYTVPSLVEGVDWYIKFYAYDPAQQKMRRKKIKLNHIQKIGQRRRYADGLMKRLIQKLEDGWNPWIESENEKAYHSFTDTCNHYRKVIFKYLNDGVLREDTYRDYISKLKNIEEWNKSRKIPIVYIYQFDRAFISDFLEEIYIGRKNSVQTRNNYLAFIRIFSSFLTEHQYMKVKPSEGVASISKRNQKKIRTTIPDKDIKRLYEYLKTENIHFLLACYIIHYTFVRRKEMSFIKISDISIQKQTLYIKPEHSKNGKGGTVTIPERVIHLMLDLKIFNYPGHYYLFSDKFMPGNKHKHEKQFTDYWANTVRKKIGFPVSYQFYSLKDTGITSMLRQYDVLTVRDQARHSTIDMTDKYTPHDIQEANKIIAKHEGIL</sequence>
<dbReference type="Gene3D" id="1.10.150.130">
    <property type="match status" value="1"/>
</dbReference>
<evidence type="ECO:0000256" key="2">
    <source>
        <dbReference type="ARBA" id="ARBA00023125"/>
    </source>
</evidence>
<evidence type="ECO:0000256" key="1">
    <source>
        <dbReference type="ARBA" id="ARBA00008857"/>
    </source>
</evidence>
<dbReference type="InterPro" id="IPR050090">
    <property type="entry name" value="Tyrosine_recombinase_XerCD"/>
</dbReference>
<name>A0A212IXF6_9BACT</name>
<evidence type="ECO:0000313" key="5">
    <source>
        <dbReference type="EMBL" id="SBV91852.1"/>
    </source>
</evidence>
<dbReference type="Pfam" id="PF00589">
    <property type="entry name" value="Phage_integrase"/>
    <property type="match status" value="1"/>
</dbReference>
<protein>
    <recommendedName>
        <fullName evidence="4">Tyr recombinase domain-containing protein</fullName>
    </recommendedName>
</protein>
<feature type="domain" description="Tyr recombinase" evidence="4">
    <location>
        <begin position="205"/>
        <end position="387"/>
    </location>
</feature>
<dbReference type="EMBL" id="FLUL01000001">
    <property type="protein sequence ID" value="SBV91852.1"/>
    <property type="molecule type" value="Genomic_DNA"/>
</dbReference>
<dbReference type="GO" id="GO:0003677">
    <property type="term" value="F:DNA binding"/>
    <property type="evidence" value="ECO:0007669"/>
    <property type="project" value="UniProtKB-KW"/>
</dbReference>
<dbReference type="PANTHER" id="PTHR30349:SF41">
    <property type="entry name" value="INTEGRASE_RECOMBINASE PROTEIN MJ0367-RELATED"/>
    <property type="match status" value="1"/>
</dbReference>
<comment type="similarity">
    <text evidence="1">Belongs to the 'phage' integrase family.</text>
</comment>
<dbReference type="InterPro" id="IPR013762">
    <property type="entry name" value="Integrase-like_cat_sf"/>
</dbReference>
<dbReference type="InterPro" id="IPR011010">
    <property type="entry name" value="DNA_brk_join_enz"/>
</dbReference>
<proteinExistence type="inferred from homology"/>
<dbReference type="Gene3D" id="1.10.443.10">
    <property type="entry name" value="Intergrase catalytic core"/>
    <property type="match status" value="1"/>
</dbReference>
<reference evidence="5" key="1">
    <citation type="submission" date="2016-04" db="EMBL/GenBank/DDBJ databases">
        <authorList>
            <person name="Evans L.H."/>
            <person name="Alamgir A."/>
            <person name="Owens N."/>
            <person name="Weber N.D."/>
            <person name="Virtaneva K."/>
            <person name="Barbian K."/>
            <person name="Babar A."/>
            <person name="Rosenke K."/>
        </authorList>
    </citation>
    <scope>NUCLEOTIDE SEQUENCE</scope>
    <source>
        <strain evidence="5">86-2</strain>
    </source>
</reference>
<dbReference type="AlphaFoldDB" id="A0A212IXF6"/>
<evidence type="ECO:0000259" key="4">
    <source>
        <dbReference type="PROSITE" id="PS51898"/>
    </source>
</evidence>
<dbReference type="CDD" id="cd00397">
    <property type="entry name" value="DNA_BRE_C"/>
    <property type="match status" value="1"/>
</dbReference>
<gene>
    <name evidence="5" type="ORF">KL86DYS2_10259</name>
</gene>
<dbReference type="InterPro" id="IPR010998">
    <property type="entry name" value="Integrase_recombinase_N"/>
</dbReference>